<sequence>MRFAPTVLGPFQRQTDYNLGSSSHPWWVSRTLSGVEGEPNPILVNSPILVHPPIPNILVQNHPIESGRMRFAPTVLGPFQRQIDYNLGPSSHPRWVSRTLSGVEGEPNPILVHSPILVHPPIPNILVKPTKHNLRIPSA</sequence>
<dbReference type="Proteomes" id="UP000215355">
    <property type="component" value="Chromosome 1"/>
</dbReference>
<name>A0AAJ5C131_9SPHI</name>
<dbReference type="EMBL" id="LT906468">
    <property type="protein sequence ID" value="SNV52633.1"/>
    <property type="molecule type" value="Genomic_DNA"/>
</dbReference>
<dbReference type="AlphaFoldDB" id="A0AAJ5C131"/>
<evidence type="ECO:0000313" key="1">
    <source>
        <dbReference type="EMBL" id="SNV52633.1"/>
    </source>
</evidence>
<gene>
    <name evidence="1" type="ORF">SAMEA4412673_02703</name>
</gene>
<proteinExistence type="predicted"/>
<organism evidence="1 2">
    <name type="scientific">Sphingobacterium mizutaii</name>
    <dbReference type="NCBI Taxonomy" id="1010"/>
    <lineage>
        <taxon>Bacteria</taxon>
        <taxon>Pseudomonadati</taxon>
        <taxon>Bacteroidota</taxon>
        <taxon>Sphingobacteriia</taxon>
        <taxon>Sphingobacteriales</taxon>
        <taxon>Sphingobacteriaceae</taxon>
        <taxon>Sphingobacterium</taxon>
    </lineage>
</organism>
<reference evidence="1 2" key="1">
    <citation type="submission" date="2017-06" db="EMBL/GenBank/DDBJ databases">
        <authorList>
            <consortium name="Pathogen Informatics"/>
        </authorList>
    </citation>
    <scope>NUCLEOTIDE SEQUENCE [LARGE SCALE GENOMIC DNA]</scope>
    <source>
        <strain evidence="1 2">NCTC12149</strain>
    </source>
</reference>
<evidence type="ECO:0000313" key="2">
    <source>
        <dbReference type="Proteomes" id="UP000215355"/>
    </source>
</evidence>
<protein>
    <submittedName>
        <fullName evidence="1">Uncharacterized protein</fullName>
    </submittedName>
</protein>
<dbReference type="KEGG" id="smiz:4412673_02703"/>
<accession>A0AAJ5C131</accession>